<dbReference type="OrthoDB" id="10309168at2759"/>
<gene>
    <name evidence="1" type="ORF">TA13935</name>
</gene>
<proteinExistence type="predicted"/>
<reference evidence="1 2" key="1">
    <citation type="journal article" date="2005" name="Science">
        <title>Genome of the host-cell transforming parasite Theileria annulata compared with T. parva.</title>
        <authorList>
            <person name="Pain A."/>
            <person name="Renauld H."/>
            <person name="Berriman M."/>
            <person name="Murphy L."/>
            <person name="Yeats C.A."/>
            <person name="Weir W."/>
            <person name="Kerhornou A."/>
            <person name="Aslett M."/>
            <person name="Bishop R."/>
            <person name="Bouchier C."/>
            <person name="Cochet M."/>
            <person name="Coulson R.M.R."/>
            <person name="Cronin A."/>
            <person name="de Villiers E.P."/>
            <person name="Fraser A."/>
            <person name="Fosker N."/>
            <person name="Gardner M."/>
            <person name="Goble A."/>
            <person name="Griffiths-Jones S."/>
            <person name="Harris D.E."/>
            <person name="Katzer F."/>
            <person name="Larke N."/>
            <person name="Lord A."/>
            <person name="Maser P."/>
            <person name="McKellar S."/>
            <person name="Mooney P."/>
            <person name="Morton F."/>
            <person name="Nene V."/>
            <person name="O'Neil S."/>
            <person name="Price C."/>
            <person name="Quail M.A."/>
            <person name="Rabbinowitsch E."/>
            <person name="Rawlings N.D."/>
            <person name="Rutter S."/>
            <person name="Saunders D."/>
            <person name="Seeger K."/>
            <person name="Shah T."/>
            <person name="Squares R."/>
            <person name="Squares S."/>
            <person name="Tivey A."/>
            <person name="Walker A.R."/>
            <person name="Woodward J."/>
            <person name="Dobbelaere D.A.E."/>
            <person name="Langsley G."/>
            <person name="Rajandream M.A."/>
            <person name="McKeever D."/>
            <person name="Shiels B."/>
            <person name="Tait A."/>
            <person name="Barrell B.G."/>
            <person name="Hall N."/>
        </authorList>
    </citation>
    <scope>NUCLEOTIDE SEQUENCE [LARGE SCALE GENOMIC DNA]</scope>
    <source>
        <strain evidence="2">Ankara</strain>
    </source>
</reference>
<protein>
    <submittedName>
        <fullName evidence="1">Uncharacterized protein</fullName>
    </submittedName>
</protein>
<dbReference type="VEuPathDB" id="PiroplasmaDB:TA13935"/>
<name>Q4UET0_THEAN</name>
<dbReference type="GeneID" id="3861921"/>
<evidence type="ECO:0000313" key="1">
    <source>
        <dbReference type="EMBL" id="CAI74409.1"/>
    </source>
</evidence>
<evidence type="ECO:0000313" key="2">
    <source>
        <dbReference type="Proteomes" id="UP000001950"/>
    </source>
</evidence>
<dbReference type="KEGG" id="tan:TA13935"/>
<dbReference type="OMA" id="FIGFARY"/>
<keyword evidence="2" id="KW-1185">Reference proteome</keyword>
<sequence length="162" mass="18761">MKRIIIYIIILKYIKCVESLRRFGFVNLIPNQINSLTQINTKSLIRTKLLNKYNKLNYKNIFAKNSQYENCLSDDLFDCPGFNHIFNQSYVFSGEFEDLGVNNLLSRELDYRKYSLESHKGLKKFMAVVLSAVAVGALYKFATFLKDIIEQQVIDLVSPVTV</sequence>
<dbReference type="Proteomes" id="UP000001950">
    <property type="component" value="Chromosome 2"/>
</dbReference>
<dbReference type="eggNOG" id="ENOG502QXRK">
    <property type="taxonomic scope" value="Eukaryota"/>
</dbReference>
<organism evidence="1 2">
    <name type="scientific">Theileria annulata</name>
    <dbReference type="NCBI Taxonomy" id="5874"/>
    <lineage>
        <taxon>Eukaryota</taxon>
        <taxon>Sar</taxon>
        <taxon>Alveolata</taxon>
        <taxon>Apicomplexa</taxon>
        <taxon>Aconoidasida</taxon>
        <taxon>Piroplasmida</taxon>
        <taxon>Theileriidae</taxon>
        <taxon>Theileria</taxon>
    </lineage>
</organism>
<accession>Q4UET0</accession>
<dbReference type="AlphaFoldDB" id="Q4UET0"/>
<dbReference type="InParanoid" id="Q4UET0"/>
<dbReference type="RefSeq" id="XP_952141.1">
    <property type="nucleotide sequence ID" value="XM_947048.1"/>
</dbReference>
<dbReference type="EMBL" id="CR940348">
    <property type="protein sequence ID" value="CAI74409.1"/>
    <property type="molecule type" value="Genomic_DNA"/>
</dbReference>